<feature type="region of interest" description="Disordered" evidence="1">
    <location>
        <begin position="65"/>
        <end position="91"/>
    </location>
</feature>
<organism evidence="2 3">
    <name type="scientific">Nepenthes gracilis</name>
    <name type="common">Slender pitcher plant</name>
    <dbReference type="NCBI Taxonomy" id="150966"/>
    <lineage>
        <taxon>Eukaryota</taxon>
        <taxon>Viridiplantae</taxon>
        <taxon>Streptophyta</taxon>
        <taxon>Embryophyta</taxon>
        <taxon>Tracheophyta</taxon>
        <taxon>Spermatophyta</taxon>
        <taxon>Magnoliopsida</taxon>
        <taxon>eudicotyledons</taxon>
        <taxon>Gunneridae</taxon>
        <taxon>Pentapetalae</taxon>
        <taxon>Caryophyllales</taxon>
        <taxon>Nepenthaceae</taxon>
        <taxon>Nepenthes</taxon>
    </lineage>
</organism>
<proteinExistence type="predicted"/>
<evidence type="ECO:0000256" key="1">
    <source>
        <dbReference type="SAM" id="MobiDB-lite"/>
    </source>
</evidence>
<gene>
    <name evidence="2" type="ORF">Nepgr_026610</name>
</gene>
<accession>A0AAD3TA23</accession>
<protein>
    <submittedName>
        <fullName evidence="2">Uncharacterized protein</fullName>
    </submittedName>
</protein>
<dbReference type="EMBL" id="BSYO01000028">
    <property type="protein sequence ID" value="GMH24767.1"/>
    <property type="molecule type" value="Genomic_DNA"/>
</dbReference>
<sequence>MLRTTGRTNIDGRATARAFQQPVEDRLVAAIRAKFSISRLILQNTGHQPHPHQRPCCFSNMSSRPNAYRTAQPSNPSTANQICIPDPTRIL</sequence>
<dbReference type="Proteomes" id="UP001279734">
    <property type="component" value="Unassembled WGS sequence"/>
</dbReference>
<evidence type="ECO:0000313" key="3">
    <source>
        <dbReference type="Proteomes" id="UP001279734"/>
    </source>
</evidence>
<comment type="caution">
    <text evidence="2">The sequence shown here is derived from an EMBL/GenBank/DDBJ whole genome shotgun (WGS) entry which is preliminary data.</text>
</comment>
<reference evidence="2" key="1">
    <citation type="submission" date="2023-05" db="EMBL/GenBank/DDBJ databases">
        <title>Nepenthes gracilis genome sequencing.</title>
        <authorList>
            <person name="Fukushima K."/>
        </authorList>
    </citation>
    <scope>NUCLEOTIDE SEQUENCE</scope>
    <source>
        <strain evidence="2">SING2019-196</strain>
    </source>
</reference>
<feature type="compositionally biased region" description="Polar residues" evidence="1">
    <location>
        <begin position="65"/>
        <end position="81"/>
    </location>
</feature>
<name>A0AAD3TA23_NEPGR</name>
<dbReference type="AlphaFoldDB" id="A0AAD3TA23"/>
<evidence type="ECO:0000313" key="2">
    <source>
        <dbReference type="EMBL" id="GMH24767.1"/>
    </source>
</evidence>
<keyword evidence="3" id="KW-1185">Reference proteome</keyword>